<evidence type="ECO:0000313" key="2">
    <source>
        <dbReference type="Proteomes" id="UP000273405"/>
    </source>
</evidence>
<dbReference type="AlphaFoldDB" id="A0A3A8N9P8"/>
<comment type="caution">
    <text evidence="1">The sequence shown here is derived from an EMBL/GenBank/DDBJ whole genome shotgun (WGS) entry which is preliminary data.</text>
</comment>
<protein>
    <recommendedName>
        <fullName evidence="3">HEAT repeat domain-containing protein</fullName>
    </recommendedName>
</protein>
<reference evidence="2" key="1">
    <citation type="submission" date="2018-09" db="EMBL/GenBank/DDBJ databases">
        <authorList>
            <person name="Livingstone P.G."/>
            <person name="Whitworth D.E."/>
        </authorList>
    </citation>
    <scope>NUCLEOTIDE SEQUENCE [LARGE SCALE GENOMIC DNA]</scope>
    <source>
        <strain evidence="2">CA040B</strain>
    </source>
</reference>
<proteinExistence type="predicted"/>
<dbReference type="Proteomes" id="UP000273405">
    <property type="component" value="Unassembled WGS sequence"/>
</dbReference>
<dbReference type="EMBL" id="RAWG01000117">
    <property type="protein sequence ID" value="RKH41016.1"/>
    <property type="molecule type" value="Genomic_DNA"/>
</dbReference>
<evidence type="ECO:0008006" key="3">
    <source>
        <dbReference type="Google" id="ProtNLM"/>
    </source>
</evidence>
<accession>A0A3A8N9P8</accession>
<keyword evidence="2" id="KW-1185">Reference proteome</keyword>
<organism evidence="1 2">
    <name type="scientific">Corallococcus sicarius</name>
    <dbReference type="NCBI Taxonomy" id="2316726"/>
    <lineage>
        <taxon>Bacteria</taxon>
        <taxon>Pseudomonadati</taxon>
        <taxon>Myxococcota</taxon>
        <taxon>Myxococcia</taxon>
        <taxon>Myxococcales</taxon>
        <taxon>Cystobacterineae</taxon>
        <taxon>Myxococcaceae</taxon>
        <taxon>Corallococcus</taxon>
    </lineage>
</organism>
<name>A0A3A8N9P8_9BACT</name>
<sequence length="425" mass="46788">MVEREGLRSHEPILAPAQPDPVEAFVRRNPDEAHDVCTDAVKKNLHPVREESHRAAEMALRCVAASGDTRSLPFLEWVAFQSAATSGVAGQAVYLIGRLAPEKKVWALTKRLEMEGYSAGRSRLADDLLSSQDPRAAEVLDAAAKRETDESVRGQMIRNAYLLRHPEQCVRYGAIKEADGEMPVCEYVCASGVRWERSTNGKCPEYIQPRIQIELERAVLADQTTLGEDRPGSEHLQAFVERHGENAVPLFERLVAEAAKSGGNENPSLIMAAVDGLVLLGKGEALEALASSDKAGFGLSRAALDGLVKLAPGSEKVGILVARLRQRRDPQDQSRTVDDLMELGLPEAVPYLKDIRPTISDAKTARQVDKAIGLLEEPGVCRVYQETFREESRRWGCVYRCAGAVRSRERVMESACPRTLPNKDE</sequence>
<evidence type="ECO:0000313" key="1">
    <source>
        <dbReference type="EMBL" id="RKH41016.1"/>
    </source>
</evidence>
<gene>
    <name evidence="1" type="ORF">D7X12_19395</name>
</gene>